<accession>A0A2U2MYA6</accession>
<sequence>MAEPLLTLPAEPAAMSDAEFDVWAELLRERTGMRLARERRSFLITALAARMAERGFEDRAAYYAHLRAGAVGQLEWAALVDRLTVQETRFYRDAASLDWLRGAGLPALLSGLPPATALQAWSAGCATGEEAYTLAMLLDEALAGTGRYFGVTGSDLSLRALARARRGEFPARRLAPLPTEWRERYCEPLPGERYQVCERLRARTCFLQNNLLEPASSPLPAMHLIVCQNVLIYFDRPRREQLLAELARRLQPGGLLVLGAGELSRWRPAGLERVAQDHLLIFRRRADATVAPAAGTRA</sequence>
<evidence type="ECO:0000256" key="1">
    <source>
        <dbReference type="ARBA" id="ARBA00001541"/>
    </source>
</evidence>
<dbReference type="EMBL" id="QFFI01000024">
    <property type="protein sequence ID" value="PWG61991.1"/>
    <property type="molecule type" value="Genomic_DNA"/>
</dbReference>
<reference evidence="7 8" key="1">
    <citation type="submission" date="2018-05" db="EMBL/GenBank/DDBJ databases">
        <title>Spiribacter halobius sp. nov., a moderately halophilic bacterium isolated from marine solar saltern.</title>
        <authorList>
            <person name="Zheng W.-S."/>
            <person name="Lu D.-C."/>
            <person name="Du Z.-J."/>
        </authorList>
    </citation>
    <scope>NUCLEOTIDE SEQUENCE [LARGE SCALE GENOMIC DNA]</scope>
    <source>
        <strain evidence="7 8">E85</strain>
    </source>
</reference>
<dbReference type="OrthoDB" id="9816309at2"/>
<dbReference type="Proteomes" id="UP000245474">
    <property type="component" value="Unassembled WGS sequence"/>
</dbReference>
<dbReference type="InterPro" id="IPR000780">
    <property type="entry name" value="CheR_MeTrfase"/>
</dbReference>
<comment type="catalytic activity">
    <reaction evidence="1">
        <text>L-glutamyl-[protein] + S-adenosyl-L-methionine = [protein]-L-glutamate 5-O-methyl ester + S-adenosyl-L-homocysteine</text>
        <dbReference type="Rhea" id="RHEA:24452"/>
        <dbReference type="Rhea" id="RHEA-COMP:10208"/>
        <dbReference type="Rhea" id="RHEA-COMP:10311"/>
        <dbReference type="ChEBI" id="CHEBI:29973"/>
        <dbReference type="ChEBI" id="CHEBI:57856"/>
        <dbReference type="ChEBI" id="CHEBI:59789"/>
        <dbReference type="ChEBI" id="CHEBI:82795"/>
        <dbReference type="EC" id="2.1.1.80"/>
    </reaction>
</comment>
<evidence type="ECO:0000313" key="7">
    <source>
        <dbReference type="EMBL" id="PWG61991.1"/>
    </source>
</evidence>
<dbReference type="InterPro" id="IPR036804">
    <property type="entry name" value="CheR_N_sf"/>
</dbReference>
<dbReference type="InterPro" id="IPR029063">
    <property type="entry name" value="SAM-dependent_MTases_sf"/>
</dbReference>
<dbReference type="SMART" id="SM00138">
    <property type="entry name" value="MeTrc"/>
    <property type="match status" value="1"/>
</dbReference>
<evidence type="ECO:0000256" key="4">
    <source>
        <dbReference type="ARBA" id="ARBA00022679"/>
    </source>
</evidence>
<dbReference type="SUPFAM" id="SSF47757">
    <property type="entry name" value="Chemotaxis receptor methyltransferase CheR, N-terminal domain"/>
    <property type="match status" value="1"/>
</dbReference>
<dbReference type="PANTHER" id="PTHR24422:SF19">
    <property type="entry name" value="CHEMOTAXIS PROTEIN METHYLTRANSFERASE"/>
    <property type="match status" value="1"/>
</dbReference>
<evidence type="ECO:0000256" key="2">
    <source>
        <dbReference type="ARBA" id="ARBA00012534"/>
    </source>
</evidence>
<proteinExistence type="predicted"/>
<dbReference type="PRINTS" id="PR00996">
    <property type="entry name" value="CHERMTFRASE"/>
</dbReference>
<dbReference type="Pfam" id="PF01739">
    <property type="entry name" value="CheR"/>
    <property type="match status" value="1"/>
</dbReference>
<keyword evidence="5" id="KW-0949">S-adenosyl-L-methionine</keyword>
<dbReference type="AlphaFoldDB" id="A0A2U2MYA6"/>
<name>A0A2U2MYA6_9GAMM</name>
<organism evidence="7 8">
    <name type="scientific">Sediminicurvatus halobius</name>
    <dbReference type="NCBI Taxonomy" id="2182432"/>
    <lineage>
        <taxon>Bacteria</taxon>
        <taxon>Pseudomonadati</taxon>
        <taxon>Pseudomonadota</taxon>
        <taxon>Gammaproteobacteria</taxon>
        <taxon>Chromatiales</taxon>
        <taxon>Ectothiorhodospiraceae</taxon>
        <taxon>Sediminicurvatus</taxon>
    </lineage>
</organism>
<dbReference type="PANTHER" id="PTHR24422">
    <property type="entry name" value="CHEMOTAXIS PROTEIN METHYLTRANSFERASE"/>
    <property type="match status" value="1"/>
</dbReference>
<feature type="domain" description="CheR-type methyltransferase" evidence="6">
    <location>
        <begin position="8"/>
        <end position="262"/>
    </location>
</feature>
<evidence type="ECO:0000256" key="5">
    <source>
        <dbReference type="ARBA" id="ARBA00022691"/>
    </source>
</evidence>
<dbReference type="InterPro" id="IPR022641">
    <property type="entry name" value="CheR_N"/>
</dbReference>
<dbReference type="Pfam" id="PF03705">
    <property type="entry name" value="CheR_N"/>
    <property type="match status" value="1"/>
</dbReference>
<protein>
    <recommendedName>
        <fullName evidence="2">protein-glutamate O-methyltransferase</fullName>
        <ecNumber evidence="2">2.1.1.80</ecNumber>
    </recommendedName>
</protein>
<dbReference type="RefSeq" id="WP_109679469.1">
    <property type="nucleotide sequence ID" value="NZ_CP086615.1"/>
</dbReference>
<dbReference type="Gene3D" id="3.40.50.150">
    <property type="entry name" value="Vaccinia Virus protein VP39"/>
    <property type="match status" value="1"/>
</dbReference>
<evidence type="ECO:0000313" key="8">
    <source>
        <dbReference type="Proteomes" id="UP000245474"/>
    </source>
</evidence>
<evidence type="ECO:0000259" key="6">
    <source>
        <dbReference type="PROSITE" id="PS50123"/>
    </source>
</evidence>
<keyword evidence="8" id="KW-1185">Reference proteome</keyword>
<keyword evidence="3 7" id="KW-0489">Methyltransferase</keyword>
<keyword evidence="4 7" id="KW-0808">Transferase</keyword>
<dbReference type="EC" id="2.1.1.80" evidence="2"/>
<dbReference type="InterPro" id="IPR050903">
    <property type="entry name" value="Bact_Chemotaxis_MeTrfase"/>
</dbReference>
<dbReference type="InterPro" id="IPR022642">
    <property type="entry name" value="CheR_C"/>
</dbReference>
<dbReference type="Gene3D" id="1.10.155.10">
    <property type="entry name" value="Chemotaxis receptor methyltransferase CheR, N-terminal domain"/>
    <property type="match status" value="1"/>
</dbReference>
<dbReference type="GO" id="GO:0008983">
    <property type="term" value="F:protein-glutamate O-methyltransferase activity"/>
    <property type="evidence" value="ECO:0007669"/>
    <property type="project" value="UniProtKB-EC"/>
</dbReference>
<gene>
    <name evidence="7" type="ORF">DEM34_14115</name>
</gene>
<dbReference type="GO" id="GO:0032259">
    <property type="term" value="P:methylation"/>
    <property type="evidence" value="ECO:0007669"/>
    <property type="project" value="UniProtKB-KW"/>
</dbReference>
<dbReference type="SUPFAM" id="SSF53335">
    <property type="entry name" value="S-adenosyl-L-methionine-dependent methyltransferases"/>
    <property type="match status" value="1"/>
</dbReference>
<dbReference type="PROSITE" id="PS50123">
    <property type="entry name" value="CHER"/>
    <property type="match status" value="1"/>
</dbReference>
<comment type="caution">
    <text evidence="7">The sequence shown here is derived from an EMBL/GenBank/DDBJ whole genome shotgun (WGS) entry which is preliminary data.</text>
</comment>
<evidence type="ECO:0000256" key="3">
    <source>
        <dbReference type="ARBA" id="ARBA00022603"/>
    </source>
</evidence>